<evidence type="ECO:0000313" key="2">
    <source>
        <dbReference type="EMBL" id="TNM28714.1"/>
    </source>
</evidence>
<dbReference type="Pfam" id="PF09391">
    <property type="entry name" value="DUF2000"/>
    <property type="match status" value="1"/>
</dbReference>
<protein>
    <submittedName>
        <fullName evidence="2">DUF2000 domain-containing protein</fullName>
    </submittedName>
</protein>
<dbReference type="InterPro" id="IPR023476">
    <property type="entry name" value="Pep_tRNA_hydro_II_dom_sf"/>
</dbReference>
<dbReference type="OrthoDB" id="4206269at2"/>
<dbReference type="EMBL" id="VDGT01000012">
    <property type="protein sequence ID" value="TNM28714.1"/>
    <property type="molecule type" value="Genomic_DNA"/>
</dbReference>
<comment type="caution">
    <text evidence="2">The sequence shown here is derived from an EMBL/GenBank/DDBJ whole genome shotgun (WGS) entry which is preliminary data.</text>
</comment>
<dbReference type="Gene3D" id="3.40.1490.10">
    <property type="entry name" value="Bit1"/>
    <property type="match status" value="1"/>
</dbReference>
<accession>A0A5C4UYC8</accession>
<feature type="compositionally biased region" description="Basic and acidic residues" evidence="1">
    <location>
        <begin position="54"/>
        <end position="76"/>
    </location>
</feature>
<keyword evidence="3" id="KW-1185">Reference proteome</keyword>
<dbReference type="InterPro" id="IPR018988">
    <property type="entry name" value="DUF2000"/>
</dbReference>
<dbReference type="AlphaFoldDB" id="A0A5C4UYC8"/>
<evidence type="ECO:0000256" key="1">
    <source>
        <dbReference type="SAM" id="MobiDB-lite"/>
    </source>
</evidence>
<reference evidence="2 3" key="1">
    <citation type="submission" date="2019-06" db="EMBL/GenBank/DDBJ databases">
        <title>Draft genome of Streptomyces sedi sp. JCM16909.</title>
        <authorList>
            <person name="Klykleung N."/>
            <person name="Tanasupawat S."/>
            <person name="Kudo T."/>
            <person name="Yuki M."/>
            <person name="Ohkuma M."/>
        </authorList>
    </citation>
    <scope>NUCLEOTIDE SEQUENCE [LARGE SCALE GENOMIC DNA]</scope>
    <source>
        <strain evidence="2 3">JCM 16909</strain>
    </source>
</reference>
<proteinExistence type="predicted"/>
<sequence>MPPAGDAPAPRPDRQVLRRGPPGDVQHDGRARYRPGPSRHARGDQQAGRRAPRARRDPGSRARDAHGLHRLREETRVTPQDTGLRTAIVLAKHLPPGVVANATAVIMGHLATRRPALYDAERLEDQSGNEHATIRDNVVVLTGRPAQVEKLAAAAREEGLLHAVFSDRGRSWSNEFEKYRAEVAASEAAQLEIIATGVTGPDPAVRALTKKFSYYA</sequence>
<dbReference type="SUPFAM" id="SSF102462">
    <property type="entry name" value="Peptidyl-tRNA hydrolase II"/>
    <property type="match status" value="1"/>
</dbReference>
<dbReference type="Proteomes" id="UP000311713">
    <property type="component" value="Unassembled WGS sequence"/>
</dbReference>
<organism evidence="2 3">
    <name type="scientific">Streptomyces sedi</name>
    <dbReference type="NCBI Taxonomy" id="555059"/>
    <lineage>
        <taxon>Bacteria</taxon>
        <taxon>Bacillati</taxon>
        <taxon>Actinomycetota</taxon>
        <taxon>Actinomycetes</taxon>
        <taxon>Kitasatosporales</taxon>
        <taxon>Streptomycetaceae</taxon>
        <taxon>Streptomyces</taxon>
    </lineage>
</organism>
<evidence type="ECO:0000313" key="3">
    <source>
        <dbReference type="Proteomes" id="UP000311713"/>
    </source>
</evidence>
<gene>
    <name evidence="2" type="ORF">FH715_16865</name>
</gene>
<name>A0A5C4UYC8_9ACTN</name>
<feature type="region of interest" description="Disordered" evidence="1">
    <location>
        <begin position="1"/>
        <end position="79"/>
    </location>
</feature>